<gene>
    <name evidence="3" type="ORF">IAB19_08105</name>
</gene>
<dbReference type="PANTHER" id="PTHR37423:SF2">
    <property type="entry name" value="MEMBRANE-BOUND LYTIC MUREIN TRANSGLYCOSYLASE C"/>
    <property type="match status" value="1"/>
</dbReference>
<proteinExistence type="inferred from homology"/>
<name>A0A9D9DDC4_9GAMM</name>
<dbReference type="InterPro" id="IPR008258">
    <property type="entry name" value="Transglycosylase_SLT_dom_1"/>
</dbReference>
<dbReference type="EMBL" id="JADINH010000169">
    <property type="protein sequence ID" value="MBO8416325.1"/>
    <property type="molecule type" value="Genomic_DNA"/>
</dbReference>
<reference evidence="3" key="1">
    <citation type="submission" date="2020-10" db="EMBL/GenBank/DDBJ databases">
        <authorList>
            <person name="Gilroy R."/>
        </authorList>
    </citation>
    <scope>NUCLEOTIDE SEQUENCE</scope>
    <source>
        <strain evidence="3">17213</strain>
    </source>
</reference>
<evidence type="ECO:0000256" key="1">
    <source>
        <dbReference type="ARBA" id="ARBA00007734"/>
    </source>
</evidence>
<dbReference type="PANTHER" id="PTHR37423">
    <property type="entry name" value="SOLUBLE LYTIC MUREIN TRANSGLYCOSYLASE-RELATED"/>
    <property type="match status" value="1"/>
</dbReference>
<dbReference type="Proteomes" id="UP000823631">
    <property type="component" value="Unassembled WGS sequence"/>
</dbReference>
<comment type="caution">
    <text evidence="3">The sequence shown here is derived from an EMBL/GenBank/DDBJ whole genome shotgun (WGS) entry which is preliminary data.</text>
</comment>
<organism evidence="3 4">
    <name type="scientific">Candidatus Avisuccinivibrio stercorigallinarum</name>
    <dbReference type="NCBI Taxonomy" id="2840704"/>
    <lineage>
        <taxon>Bacteria</taxon>
        <taxon>Pseudomonadati</taxon>
        <taxon>Pseudomonadota</taxon>
        <taxon>Gammaproteobacteria</taxon>
        <taxon>Aeromonadales</taxon>
        <taxon>Succinivibrionaceae</taxon>
        <taxon>Succinivibrionaceae incertae sedis</taxon>
        <taxon>Candidatus Avisuccinivibrio</taxon>
    </lineage>
</organism>
<dbReference type="Gene3D" id="1.10.530.10">
    <property type="match status" value="1"/>
</dbReference>
<evidence type="ECO:0000313" key="4">
    <source>
        <dbReference type="Proteomes" id="UP000823631"/>
    </source>
</evidence>
<evidence type="ECO:0000259" key="2">
    <source>
        <dbReference type="Pfam" id="PF01464"/>
    </source>
</evidence>
<dbReference type="AlphaFoldDB" id="A0A9D9DDC4"/>
<dbReference type="Pfam" id="PF01464">
    <property type="entry name" value="SLT"/>
    <property type="match status" value="1"/>
</dbReference>
<dbReference type="InterPro" id="IPR023346">
    <property type="entry name" value="Lysozyme-like_dom_sf"/>
</dbReference>
<sequence length="162" mass="17597">MDVYQLSKSAYKLRSGHMLSLPLYQQVQKARSPAQFEDLLKAQADAHGLEWQLIAAVIMTESGFNPQAASDKGAQGLMQLMPDTWMDLGVSDPLDPVQNIAAGTAYLKAQLQRFNTLELALAAYNAGPGSVQRAGGVPPFAETQNFIARVMGFYAQYKTSGL</sequence>
<feature type="domain" description="Transglycosylase SLT" evidence="2">
    <location>
        <begin position="40"/>
        <end position="145"/>
    </location>
</feature>
<comment type="similarity">
    <text evidence="1">Belongs to the transglycosylase Slt family.</text>
</comment>
<evidence type="ECO:0000313" key="3">
    <source>
        <dbReference type="EMBL" id="MBO8416325.1"/>
    </source>
</evidence>
<accession>A0A9D9DDC4</accession>
<reference evidence="3" key="2">
    <citation type="journal article" date="2021" name="PeerJ">
        <title>Extensive microbial diversity within the chicken gut microbiome revealed by metagenomics and culture.</title>
        <authorList>
            <person name="Gilroy R."/>
            <person name="Ravi A."/>
            <person name="Getino M."/>
            <person name="Pursley I."/>
            <person name="Horton D.L."/>
            <person name="Alikhan N.F."/>
            <person name="Baker D."/>
            <person name="Gharbi K."/>
            <person name="Hall N."/>
            <person name="Watson M."/>
            <person name="Adriaenssens E.M."/>
            <person name="Foster-Nyarko E."/>
            <person name="Jarju S."/>
            <person name="Secka A."/>
            <person name="Antonio M."/>
            <person name="Oren A."/>
            <person name="Chaudhuri R.R."/>
            <person name="La Ragione R."/>
            <person name="Hildebrand F."/>
            <person name="Pallen M.J."/>
        </authorList>
    </citation>
    <scope>NUCLEOTIDE SEQUENCE</scope>
    <source>
        <strain evidence="3">17213</strain>
    </source>
</reference>
<protein>
    <submittedName>
        <fullName evidence="3">Lytic transglycosylase domain-containing protein</fullName>
    </submittedName>
</protein>
<dbReference type="CDD" id="cd00254">
    <property type="entry name" value="LT-like"/>
    <property type="match status" value="1"/>
</dbReference>
<dbReference type="SUPFAM" id="SSF53955">
    <property type="entry name" value="Lysozyme-like"/>
    <property type="match status" value="1"/>
</dbReference>